<sequence>MDSLADKSQIPGIKIMVVLLEEMDNVFEEVNDEVDYARAIVPPRFVANNATGACFVDKTFNRIAIILDRIVKRNHAWNRGDKSGGINLCNLSLSHLMKEY</sequence>
<dbReference type="Proteomes" id="UP000823775">
    <property type="component" value="Unassembled WGS sequence"/>
</dbReference>
<evidence type="ECO:0000313" key="2">
    <source>
        <dbReference type="Proteomes" id="UP000823775"/>
    </source>
</evidence>
<comment type="caution">
    <text evidence="1">The sequence shown here is derived from an EMBL/GenBank/DDBJ whole genome shotgun (WGS) entry which is preliminary data.</text>
</comment>
<dbReference type="EMBL" id="JACEIK010000495">
    <property type="protein sequence ID" value="MCD7458091.1"/>
    <property type="molecule type" value="Genomic_DNA"/>
</dbReference>
<reference evidence="1 2" key="1">
    <citation type="journal article" date="2021" name="BMC Genomics">
        <title>Datura genome reveals duplications of psychoactive alkaloid biosynthetic genes and high mutation rate following tissue culture.</title>
        <authorList>
            <person name="Rajewski A."/>
            <person name="Carter-House D."/>
            <person name="Stajich J."/>
            <person name="Litt A."/>
        </authorList>
    </citation>
    <scope>NUCLEOTIDE SEQUENCE [LARGE SCALE GENOMIC DNA]</scope>
    <source>
        <strain evidence="1">AR-01</strain>
    </source>
</reference>
<gene>
    <name evidence="1" type="ORF">HAX54_037138</name>
</gene>
<name>A0ABS8SGZ4_DATST</name>
<evidence type="ECO:0000313" key="1">
    <source>
        <dbReference type="EMBL" id="MCD7458091.1"/>
    </source>
</evidence>
<protein>
    <submittedName>
        <fullName evidence="1">Uncharacterized protein</fullName>
    </submittedName>
</protein>
<organism evidence="1 2">
    <name type="scientific">Datura stramonium</name>
    <name type="common">Jimsonweed</name>
    <name type="synonym">Common thornapple</name>
    <dbReference type="NCBI Taxonomy" id="4076"/>
    <lineage>
        <taxon>Eukaryota</taxon>
        <taxon>Viridiplantae</taxon>
        <taxon>Streptophyta</taxon>
        <taxon>Embryophyta</taxon>
        <taxon>Tracheophyta</taxon>
        <taxon>Spermatophyta</taxon>
        <taxon>Magnoliopsida</taxon>
        <taxon>eudicotyledons</taxon>
        <taxon>Gunneridae</taxon>
        <taxon>Pentapetalae</taxon>
        <taxon>asterids</taxon>
        <taxon>lamiids</taxon>
        <taxon>Solanales</taxon>
        <taxon>Solanaceae</taxon>
        <taxon>Solanoideae</taxon>
        <taxon>Datureae</taxon>
        <taxon>Datura</taxon>
    </lineage>
</organism>
<accession>A0ABS8SGZ4</accession>
<proteinExistence type="predicted"/>
<keyword evidence="2" id="KW-1185">Reference proteome</keyword>